<keyword evidence="2 7" id="KW-0812">Transmembrane</keyword>
<reference evidence="11" key="1">
    <citation type="journal article" date="2019" name="Int. J. Syst. Evol. Microbiol.">
        <title>The Global Catalogue of Microorganisms (GCM) 10K type strain sequencing project: providing services to taxonomists for standard genome sequencing and annotation.</title>
        <authorList>
            <consortium name="The Broad Institute Genomics Platform"/>
            <consortium name="The Broad Institute Genome Sequencing Center for Infectious Disease"/>
            <person name="Wu L."/>
            <person name="Ma J."/>
        </authorList>
    </citation>
    <scope>NUCLEOTIDE SEQUENCE [LARGE SCALE GENOMIC DNA]</scope>
    <source>
        <strain evidence="11">CGMCC 1.10363</strain>
    </source>
</reference>
<dbReference type="Gene3D" id="3.40.50.300">
    <property type="entry name" value="P-loop containing nucleotide triphosphate hydrolases"/>
    <property type="match status" value="1"/>
</dbReference>
<feature type="domain" description="ABC transmembrane type-1" evidence="9">
    <location>
        <begin position="24"/>
        <end position="307"/>
    </location>
</feature>
<dbReference type="InterPro" id="IPR039421">
    <property type="entry name" value="Type_1_exporter"/>
</dbReference>
<evidence type="ECO:0000256" key="4">
    <source>
        <dbReference type="ARBA" id="ARBA00022840"/>
    </source>
</evidence>
<dbReference type="InterPro" id="IPR011527">
    <property type="entry name" value="ABC1_TM_dom"/>
</dbReference>
<dbReference type="InterPro" id="IPR003439">
    <property type="entry name" value="ABC_transporter-like_ATP-bd"/>
</dbReference>
<dbReference type="InterPro" id="IPR036640">
    <property type="entry name" value="ABC1_TM_sf"/>
</dbReference>
<evidence type="ECO:0000313" key="11">
    <source>
        <dbReference type="Proteomes" id="UP001595900"/>
    </source>
</evidence>
<keyword evidence="3" id="KW-0547">Nucleotide-binding</keyword>
<dbReference type="Gene3D" id="1.20.1560.10">
    <property type="entry name" value="ABC transporter type 1, transmembrane domain"/>
    <property type="match status" value="1"/>
</dbReference>
<proteinExistence type="predicted"/>
<evidence type="ECO:0000313" key="10">
    <source>
        <dbReference type="EMBL" id="MFC4245051.1"/>
    </source>
</evidence>
<evidence type="ECO:0000256" key="2">
    <source>
        <dbReference type="ARBA" id="ARBA00022692"/>
    </source>
</evidence>
<dbReference type="GO" id="GO:0005524">
    <property type="term" value="F:ATP binding"/>
    <property type="evidence" value="ECO:0007669"/>
    <property type="project" value="UniProtKB-KW"/>
</dbReference>
<comment type="subcellular location">
    <subcellularLocation>
        <location evidence="1">Cell membrane</location>
        <topology evidence="1">Multi-pass membrane protein</topology>
    </subcellularLocation>
</comment>
<evidence type="ECO:0000259" key="8">
    <source>
        <dbReference type="PROSITE" id="PS50893"/>
    </source>
</evidence>
<keyword evidence="5 7" id="KW-1133">Transmembrane helix</keyword>
<dbReference type="EMBL" id="JBHSCN010000019">
    <property type="protein sequence ID" value="MFC4245051.1"/>
    <property type="molecule type" value="Genomic_DNA"/>
</dbReference>
<evidence type="ECO:0000256" key="7">
    <source>
        <dbReference type="SAM" id="Phobius"/>
    </source>
</evidence>
<comment type="caution">
    <text evidence="10">The sequence shown here is derived from an EMBL/GenBank/DDBJ whole genome shotgun (WGS) entry which is preliminary data.</text>
</comment>
<dbReference type="PROSITE" id="PS50929">
    <property type="entry name" value="ABC_TM1F"/>
    <property type="match status" value="1"/>
</dbReference>
<feature type="transmembrane region" description="Helical" evidence="7">
    <location>
        <begin position="250"/>
        <end position="272"/>
    </location>
</feature>
<protein>
    <submittedName>
        <fullName evidence="10">ATP-binding cassette domain-containing protein</fullName>
    </submittedName>
</protein>
<keyword evidence="11" id="KW-1185">Reference proteome</keyword>
<dbReference type="SMART" id="SM00382">
    <property type="entry name" value="AAA"/>
    <property type="match status" value="1"/>
</dbReference>
<dbReference type="Proteomes" id="UP001595900">
    <property type="component" value="Unassembled WGS sequence"/>
</dbReference>
<dbReference type="CDD" id="cd03228">
    <property type="entry name" value="ABCC_MRP_Like"/>
    <property type="match status" value="1"/>
</dbReference>
<feature type="transmembrane region" description="Helical" evidence="7">
    <location>
        <begin position="134"/>
        <end position="157"/>
    </location>
</feature>
<dbReference type="InterPro" id="IPR027417">
    <property type="entry name" value="P-loop_NTPase"/>
</dbReference>
<evidence type="ECO:0000256" key="5">
    <source>
        <dbReference type="ARBA" id="ARBA00022989"/>
    </source>
</evidence>
<dbReference type="Pfam" id="PF00005">
    <property type="entry name" value="ABC_tran"/>
    <property type="match status" value="1"/>
</dbReference>
<dbReference type="PANTHER" id="PTHR43394:SF1">
    <property type="entry name" value="ATP-BINDING CASSETTE SUB-FAMILY B MEMBER 10, MITOCHONDRIAL"/>
    <property type="match status" value="1"/>
</dbReference>
<keyword evidence="4 10" id="KW-0067">ATP-binding</keyword>
<feature type="domain" description="ABC transporter" evidence="8">
    <location>
        <begin position="342"/>
        <end position="588"/>
    </location>
</feature>
<feature type="transmembrane region" description="Helical" evidence="7">
    <location>
        <begin position="57"/>
        <end position="78"/>
    </location>
</feature>
<evidence type="ECO:0000256" key="1">
    <source>
        <dbReference type="ARBA" id="ARBA00004651"/>
    </source>
</evidence>
<evidence type="ECO:0000256" key="6">
    <source>
        <dbReference type="ARBA" id="ARBA00023136"/>
    </source>
</evidence>
<evidence type="ECO:0000256" key="3">
    <source>
        <dbReference type="ARBA" id="ARBA00022741"/>
    </source>
</evidence>
<evidence type="ECO:0000259" key="9">
    <source>
        <dbReference type="PROSITE" id="PS50929"/>
    </source>
</evidence>
<keyword evidence="6 7" id="KW-0472">Membrane</keyword>
<dbReference type="SUPFAM" id="SSF52540">
    <property type="entry name" value="P-loop containing nucleoside triphosphate hydrolases"/>
    <property type="match status" value="1"/>
</dbReference>
<name>A0ABV8Q9J9_9MICO</name>
<dbReference type="InterPro" id="IPR003593">
    <property type="entry name" value="AAA+_ATPase"/>
</dbReference>
<dbReference type="PANTHER" id="PTHR43394">
    <property type="entry name" value="ATP-DEPENDENT PERMEASE MDL1, MITOCHONDRIAL"/>
    <property type="match status" value="1"/>
</dbReference>
<dbReference type="PROSITE" id="PS50893">
    <property type="entry name" value="ABC_TRANSPORTER_2"/>
    <property type="match status" value="1"/>
</dbReference>
<dbReference type="SUPFAM" id="SSF90123">
    <property type="entry name" value="ABC transporter transmembrane region"/>
    <property type="match status" value="1"/>
</dbReference>
<organism evidence="10 11">
    <name type="scientific">Gryllotalpicola reticulitermitis</name>
    <dbReference type="NCBI Taxonomy" id="1184153"/>
    <lineage>
        <taxon>Bacteria</taxon>
        <taxon>Bacillati</taxon>
        <taxon>Actinomycetota</taxon>
        <taxon>Actinomycetes</taxon>
        <taxon>Micrococcales</taxon>
        <taxon>Microbacteriaceae</taxon>
        <taxon>Gryllotalpicola</taxon>
    </lineage>
</organism>
<sequence>MKRTLNVIRLVLVMSWTIDKKRLIIGAGLLLLGSVAQPGVAIFVRNLTNATISHQSTLLLTALAAGLALCITGQLLLAHFGHLWYFELGELDEIELSRRVSRALHNDQPLDEIESAEVADKIELLRQDIAGARVTLEATISLVAVVIQLVITCILLVTVSPWLLLLLVVAAIPVLTTSASEKPVQDARKEAAAFTRRIRNLRDASTNADRVKEIRLGDGAARVRTLHGEAQQKLAATMAAGYRRYYGLRLLGQLPFALALLAAIAYTAWLTFHGHSNAGQLVMVLALTTQVGGQVANALQQLNNVGLSATGLERIEQLRVGGTRRPAQAVPAMMSTRLATGLRLEGIGYQYPGNKTPSLLDITFDIPASTSVAVVGENGAGKSTLIKLIQGLYSPTSGHIELDGRRLESYATGDWHKATAALFQDFVHFAFRARESIGVGDIDRIDDPIAIEAAIERAKARSVTDRIGSLETYLGRNYRDGEELSGGQWQTIGLARALIKDSPLVLTLDEPGHSLDPESELRMIDAYETAARDFATRTGAITFYVTHRLSSVRSADLVLVLRDGRVDAIGTHDELIAHGGYYAELFTMQARAYTDNGAD</sequence>
<dbReference type="RefSeq" id="WP_390231701.1">
    <property type="nucleotide sequence ID" value="NZ_JBHSCN010000019.1"/>
</dbReference>
<gene>
    <name evidence="10" type="ORF">ACFOYW_16915</name>
</gene>
<accession>A0ABV8Q9J9</accession>